<reference evidence="2" key="1">
    <citation type="journal article" date="2021" name="ISME J.">
        <title>Evolutionary origin and ecological implication of a unique nif island in free-living Bradyrhizobium lineages.</title>
        <authorList>
            <person name="Tao J."/>
        </authorList>
    </citation>
    <scope>NUCLEOTIDE SEQUENCE [LARGE SCALE GENOMIC DNA]</scope>
    <source>
        <strain evidence="2">SZCCT0434</strain>
    </source>
</reference>
<evidence type="ECO:0008006" key="3">
    <source>
        <dbReference type="Google" id="ProtNLM"/>
    </source>
</evidence>
<name>A0ABS5FAF9_9BRAD</name>
<comment type="caution">
    <text evidence="1">The sequence shown here is derived from an EMBL/GenBank/DDBJ whole genome shotgun (WGS) entry which is preliminary data.</text>
</comment>
<evidence type="ECO:0000313" key="1">
    <source>
        <dbReference type="EMBL" id="MBR0793777.1"/>
    </source>
</evidence>
<keyword evidence="2" id="KW-1185">Reference proteome</keyword>
<accession>A0ABS5FAF9</accession>
<gene>
    <name evidence="1" type="ORF">JQ615_00025</name>
</gene>
<organism evidence="1 2">
    <name type="scientific">Bradyrhizobium jicamae</name>
    <dbReference type="NCBI Taxonomy" id="280332"/>
    <lineage>
        <taxon>Bacteria</taxon>
        <taxon>Pseudomonadati</taxon>
        <taxon>Pseudomonadota</taxon>
        <taxon>Alphaproteobacteria</taxon>
        <taxon>Hyphomicrobiales</taxon>
        <taxon>Nitrobacteraceae</taxon>
        <taxon>Bradyrhizobium</taxon>
    </lineage>
</organism>
<dbReference type="Proteomes" id="UP001315278">
    <property type="component" value="Unassembled WGS sequence"/>
</dbReference>
<sequence length="70" mass="8240">MVKLVDGVYHTMTAWSDISSMNRFVLSGAHLRAMKNFRKLGTGRTYGCIRQKLLDWQVVYELWRLYGRDV</sequence>
<proteinExistence type="predicted"/>
<dbReference type="EMBL" id="JAFCJH010000001">
    <property type="protein sequence ID" value="MBR0793777.1"/>
    <property type="molecule type" value="Genomic_DNA"/>
</dbReference>
<evidence type="ECO:0000313" key="2">
    <source>
        <dbReference type="Proteomes" id="UP001315278"/>
    </source>
</evidence>
<protein>
    <recommendedName>
        <fullName evidence="3">YkuD domain-containing protein</fullName>
    </recommendedName>
</protein>